<feature type="region of interest" description="Domain III" evidence="6">
    <location>
        <begin position="155"/>
        <end position="205"/>
    </location>
</feature>
<proteinExistence type="inferred from homology"/>
<evidence type="ECO:0000256" key="2">
    <source>
        <dbReference type="ARBA" id="ARBA00022763"/>
    </source>
</evidence>
<dbReference type="Gene3D" id="1.10.8.10">
    <property type="entry name" value="DNA helicase RuvA subunit, C-terminal domain"/>
    <property type="match status" value="1"/>
</dbReference>
<comment type="domain">
    <text evidence="6">Has three domains with a flexible linker between the domains II and III and assumes an 'L' shape. Domain III is highly mobile and contacts RuvB.</text>
</comment>
<protein>
    <recommendedName>
        <fullName evidence="6">Holliday junction branch migration complex subunit RuvA</fullName>
    </recommendedName>
</protein>
<gene>
    <name evidence="6" type="primary">ruvA</name>
    <name evidence="8" type="ORF">SAMN02745218_02012</name>
</gene>
<sequence length="205" mass="21944">MIAFLKGHLLEVQEDGIILDVHGVGYLVRVPLSMVSLLPPKGQPVQLYTHLVWREDGPALFGFSSRMELEAFRSLLNVAGVGPRAALAILSAVSPVTLRRAVLEENENILTAVPGIGKKTARRIILELKDKLAGLELEAGTGSGSDETALPPGGEEEAAAALVSLGYSQVEARRAVRQVSRQAAPGSVEDLLRLALQWLGRQKNA</sequence>
<keyword evidence="4 6" id="KW-0233">DNA recombination</keyword>
<dbReference type="InterPro" id="IPR003583">
    <property type="entry name" value="Hlx-hairpin-Hlx_DNA-bd_motif"/>
</dbReference>
<keyword evidence="9" id="KW-1185">Reference proteome</keyword>
<dbReference type="GO" id="GO:0000400">
    <property type="term" value="F:four-way junction DNA binding"/>
    <property type="evidence" value="ECO:0007669"/>
    <property type="project" value="UniProtKB-UniRule"/>
</dbReference>
<dbReference type="GO" id="GO:0006281">
    <property type="term" value="P:DNA repair"/>
    <property type="evidence" value="ECO:0007669"/>
    <property type="project" value="UniProtKB-UniRule"/>
</dbReference>
<keyword evidence="8" id="KW-0547">Nucleotide-binding</keyword>
<dbReference type="CDD" id="cd14332">
    <property type="entry name" value="UBA_RuvA_C"/>
    <property type="match status" value="1"/>
</dbReference>
<keyword evidence="5 6" id="KW-0234">DNA repair</keyword>
<comment type="subunit">
    <text evidence="6">Homotetramer. Forms an RuvA(8)-RuvB(12)-Holliday junction (HJ) complex. HJ DNA is sandwiched between 2 RuvA tetramers; dsDNA enters through RuvA and exits via RuvB. An RuvB hexamer assembles on each DNA strand where it exits the tetramer. Each RuvB hexamer is contacted by two RuvA subunits (via domain III) on 2 adjacent RuvB subunits; this complex drives branch migration. In the full resolvosome a probable DNA-RuvA(4)-RuvB(12)-RuvC(2) complex forms which resolves the HJ.</text>
</comment>
<dbReference type="GO" id="GO:0009379">
    <property type="term" value="C:Holliday junction helicase complex"/>
    <property type="evidence" value="ECO:0007669"/>
    <property type="project" value="InterPro"/>
</dbReference>
<keyword evidence="2 6" id="KW-0227">DNA damage</keyword>
<dbReference type="SUPFAM" id="SSF46929">
    <property type="entry name" value="DNA helicase RuvA subunit, C-terminal domain"/>
    <property type="match status" value="1"/>
</dbReference>
<feature type="region of interest" description="Domain I" evidence="6">
    <location>
        <begin position="1"/>
        <end position="64"/>
    </location>
</feature>
<evidence type="ECO:0000256" key="4">
    <source>
        <dbReference type="ARBA" id="ARBA00023172"/>
    </source>
</evidence>
<comment type="caution">
    <text evidence="6">Lacks conserved residue(s) required for the propagation of feature annotation.</text>
</comment>
<dbReference type="InterPro" id="IPR010994">
    <property type="entry name" value="RuvA_2-like"/>
</dbReference>
<dbReference type="SUPFAM" id="SSF50249">
    <property type="entry name" value="Nucleic acid-binding proteins"/>
    <property type="match status" value="1"/>
</dbReference>
<dbReference type="InterPro" id="IPR013849">
    <property type="entry name" value="DNA_helicase_Holl-junc_RuvA_I"/>
</dbReference>
<comment type="similarity">
    <text evidence="6">Belongs to the RuvA family.</text>
</comment>
<dbReference type="GO" id="GO:0009378">
    <property type="term" value="F:four-way junction helicase activity"/>
    <property type="evidence" value="ECO:0007669"/>
    <property type="project" value="InterPro"/>
</dbReference>
<dbReference type="AlphaFoldDB" id="A0A1M5AVU8"/>
<dbReference type="NCBIfam" id="TIGR00084">
    <property type="entry name" value="ruvA"/>
    <property type="match status" value="1"/>
</dbReference>
<dbReference type="GO" id="GO:0048476">
    <property type="term" value="C:Holliday junction resolvase complex"/>
    <property type="evidence" value="ECO:0007669"/>
    <property type="project" value="UniProtKB-UniRule"/>
</dbReference>
<keyword evidence="8" id="KW-0347">Helicase</keyword>
<name>A0A1M5AVU8_9FIRM</name>
<evidence type="ECO:0000256" key="3">
    <source>
        <dbReference type="ARBA" id="ARBA00023125"/>
    </source>
</evidence>
<comment type="subcellular location">
    <subcellularLocation>
        <location evidence="6">Cytoplasm</location>
    </subcellularLocation>
</comment>
<dbReference type="SMART" id="SM00278">
    <property type="entry name" value="HhH1"/>
    <property type="match status" value="2"/>
</dbReference>
<dbReference type="Gene3D" id="1.10.150.20">
    <property type="entry name" value="5' to 3' exonuclease, C-terminal subdomain"/>
    <property type="match status" value="1"/>
</dbReference>
<organism evidence="8 9">
    <name type="scientific">Desulfofundulus australicus DSM 11792</name>
    <dbReference type="NCBI Taxonomy" id="1121425"/>
    <lineage>
        <taxon>Bacteria</taxon>
        <taxon>Bacillati</taxon>
        <taxon>Bacillota</taxon>
        <taxon>Clostridia</taxon>
        <taxon>Eubacteriales</taxon>
        <taxon>Peptococcaceae</taxon>
        <taxon>Desulfofundulus</taxon>
    </lineage>
</organism>
<dbReference type="InterPro" id="IPR011114">
    <property type="entry name" value="RuvA_C"/>
</dbReference>
<dbReference type="GO" id="GO:0006310">
    <property type="term" value="P:DNA recombination"/>
    <property type="evidence" value="ECO:0007669"/>
    <property type="project" value="UniProtKB-UniRule"/>
</dbReference>
<evidence type="ECO:0000313" key="8">
    <source>
        <dbReference type="EMBL" id="SHF34384.1"/>
    </source>
</evidence>
<dbReference type="SUPFAM" id="SSF47781">
    <property type="entry name" value="RuvA domain 2-like"/>
    <property type="match status" value="1"/>
</dbReference>
<dbReference type="EMBL" id="FQUW01000024">
    <property type="protein sequence ID" value="SHF34384.1"/>
    <property type="molecule type" value="Genomic_DNA"/>
</dbReference>
<keyword evidence="8" id="KW-0067">ATP-binding</keyword>
<dbReference type="InterPro" id="IPR000085">
    <property type="entry name" value="RuvA"/>
</dbReference>
<dbReference type="Pfam" id="PF01330">
    <property type="entry name" value="RuvA_N"/>
    <property type="match status" value="1"/>
</dbReference>
<dbReference type="OrthoDB" id="5293449at2"/>
<evidence type="ECO:0000256" key="1">
    <source>
        <dbReference type="ARBA" id="ARBA00022490"/>
    </source>
</evidence>
<feature type="domain" description="Helix-hairpin-helix DNA-binding motif class 1" evidence="7">
    <location>
        <begin position="108"/>
        <end position="127"/>
    </location>
</feature>
<dbReference type="Pfam" id="PF14520">
    <property type="entry name" value="HHH_5"/>
    <property type="match status" value="1"/>
</dbReference>
<evidence type="ECO:0000256" key="5">
    <source>
        <dbReference type="ARBA" id="ARBA00023204"/>
    </source>
</evidence>
<dbReference type="Pfam" id="PF07499">
    <property type="entry name" value="RuvA_C"/>
    <property type="match status" value="1"/>
</dbReference>
<dbReference type="HAMAP" id="MF_00031">
    <property type="entry name" value="DNA_HJ_migration_RuvA"/>
    <property type="match status" value="1"/>
</dbReference>
<comment type="function">
    <text evidence="6">The RuvA-RuvB-RuvC complex processes Holliday junction (HJ) DNA during genetic recombination and DNA repair, while the RuvA-RuvB complex plays an important role in the rescue of blocked DNA replication forks via replication fork reversal (RFR). RuvA specifically binds to HJ cruciform DNA, conferring on it an open structure. The RuvB hexamer acts as an ATP-dependent pump, pulling dsDNA into and through the RuvAB complex. HJ branch migration allows RuvC to scan DNA until it finds its consensus sequence, where it cleaves and resolves the cruciform DNA.</text>
</comment>
<evidence type="ECO:0000256" key="6">
    <source>
        <dbReference type="HAMAP-Rule" id="MF_00031"/>
    </source>
</evidence>
<dbReference type="Proteomes" id="UP000184196">
    <property type="component" value="Unassembled WGS sequence"/>
</dbReference>
<evidence type="ECO:0000259" key="7">
    <source>
        <dbReference type="SMART" id="SM00278"/>
    </source>
</evidence>
<dbReference type="InterPro" id="IPR036267">
    <property type="entry name" value="RuvA_C_sf"/>
</dbReference>
<keyword evidence="1 6" id="KW-0963">Cytoplasm</keyword>
<feature type="domain" description="Helix-hairpin-helix DNA-binding motif class 1" evidence="7">
    <location>
        <begin position="73"/>
        <end position="92"/>
    </location>
</feature>
<dbReference type="InterPro" id="IPR012340">
    <property type="entry name" value="NA-bd_OB-fold"/>
</dbReference>
<dbReference type="GO" id="GO:0005524">
    <property type="term" value="F:ATP binding"/>
    <property type="evidence" value="ECO:0007669"/>
    <property type="project" value="InterPro"/>
</dbReference>
<dbReference type="Gene3D" id="2.40.50.140">
    <property type="entry name" value="Nucleic acid-binding proteins"/>
    <property type="match status" value="1"/>
</dbReference>
<accession>A0A1M5AVU8</accession>
<keyword evidence="3 6" id="KW-0238">DNA-binding</keyword>
<dbReference type="RefSeq" id="WP_027357155.1">
    <property type="nucleotide sequence ID" value="NZ_FQUW01000024.1"/>
</dbReference>
<reference evidence="9" key="1">
    <citation type="submission" date="2016-11" db="EMBL/GenBank/DDBJ databases">
        <authorList>
            <person name="Varghese N."/>
            <person name="Submissions S."/>
        </authorList>
    </citation>
    <scope>NUCLEOTIDE SEQUENCE [LARGE SCALE GENOMIC DNA]</scope>
    <source>
        <strain evidence="9">DSM 11792</strain>
    </source>
</reference>
<dbReference type="GO" id="GO:0005737">
    <property type="term" value="C:cytoplasm"/>
    <property type="evidence" value="ECO:0007669"/>
    <property type="project" value="UniProtKB-SubCell"/>
</dbReference>
<evidence type="ECO:0000313" key="9">
    <source>
        <dbReference type="Proteomes" id="UP000184196"/>
    </source>
</evidence>
<keyword evidence="8" id="KW-0378">Hydrolase</keyword>